<accession>A0AAW5HRB6</accession>
<dbReference type="Pfam" id="PF08282">
    <property type="entry name" value="Hydrolase_3"/>
    <property type="match status" value="1"/>
</dbReference>
<dbReference type="PANTHER" id="PTHR10000">
    <property type="entry name" value="PHOSPHOSERINE PHOSPHATASE"/>
    <property type="match status" value="1"/>
</dbReference>
<dbReference type="Proteomes" id="UP001205920">
    <property type="component" value="Unassembled WGS sequence"/>
</dbReference>
<proteinExistence type="predicted"/>
<gene>
    <name evidence="1" type="ORF">JMN37_02290</name>
</gene>
<dbReference type="Gene3D" id="3.40.50.1000">
    <property type="entry name" value="HAD superfamily/HAD-like"/>
    <property type="match status" value="1"/>
</dbReference>
<keyword evidence="2" id="KW-1185">Reference proteome</keyword>
<dbReference type="Gene3D" id="3.30.1240.10">
    <property type="match status" value="1"/>
</dbReference>
<dbReference type="InterPro" id="IPR023214">
    <property type="entry name" value="HAD_sf"/>
</dbReference>
<name>A0AAW5HRB6_9CORY</name>
<dbReference type="InterPro" id="IPR036412">
    <property type="entry name" value="HAD-like_sf"/>
</dbReference>
<dbReference type="EMBL" id="JAEUWV010000002">
    <property type="protein sequence ID" value="MCO6393819.1"/>
    <property type="molecule type" value="Genomic_DNA"/>
</dbReference>
<dbReference type="GO" id="GO:0005829">
    <property type="term" value="C:cytosol"/>
    <property type="evidence" value="ECO:0007669"/>
    <property type="project" value="TreeGrafter"/>
</dbReference>
<evidence type="ECO:0000313" key="1">
    <source>
        <dbReference type="EMBL" id="MCO6393819.1"/>
    </source>
</evidence>
<dbReference type="AlphaFoldDB" id="A0AAW5HRB6"/>
<dbReference type="RefSeq" id="WP_084028662.1">
    <property type="nucleotide sequence ID" value="NZ_JAEUWV010000002.1"/>
</dbReference>
<protein>
    <submittedName>
        <fullName evidence="1">HAD family phosphatase</fullName>
    </submittedName>
</protein>
<dbReference type="GO" id="GO:0016791">
    <property type="term" value="F:phosphatase activity"/>
    <property type="evidence" value="ECO:0007669"/>
    <property type="project" value="TreeGrafter"/>
</dbReference>
<dbReference type="PANTHER" id="PTHR10000:SF8">
    <property type="entry name" value="HAD SUPERFAMILY HYDROLASE-LIKE, TYPE 3"/>
    <property type="match status" value="1"/>
</dbReference>
<comment type="caution">
    <text evidence="1">The sequence shown here is derived from an EMBL/GenBank/DDBJ whole genome shotgun (WGS) entry which is preliminary data.</text>
</comment>
<dbReference type="InterPro" id="IPR006379">
    <property type="entry name" value="HAD-SF_hydro_IIB"/>
</dbReference>
<evidence type="ECO:0000313" key="2">
    <source>
        <dbReference type="Proteomes" id="UP001205920"/>
    </source>
</evidence>
<organism evidence="1 2">
    <name type="scientific">Corynebacterium lipophilum</name>
    <dbReference type="NCBI Taxonomy" id="2804918"/>
    <lineage>
        <taxon>Bacteria</taxon>
        <taxon>Bacillati</taxon>
        <taxon>Actinomycetota</taxon>
        <taxon>Actinomycetes</taxon>
        <taxon>Mycobacteriales</taxon>
        <taxon>Corynebacteriaceae</taxon>
        <taxon>Corynebacterium</taxon>
    </lineage>
</organism>
<dbReference type="SUPFAM" id="SSF56784">
    <property type="entry name" value="HAD-like"/>
    <property type="match status" value="1"/>
</dbReference>
<sequence length="262" mass="29220">MKIAAFDFDGTLHHPTDTDTGEHGFDPADMAAIQAWRDAGHIAISATGRSRTALEFGMRHCPIRFDYQVLSNGGSATTGDNERLLYSHLVDPEIVEQVVTHFADTDGVAVFGTTIGHVDGEFSNNTQARSSFTVNFDRMTTADIPHHEFAVVPLWIPNDEDLRAEVYEWTRALPHVSVAQNQDFIDIMAPGRTKGAGIQDLLQLLDVPREDIELYTFGDSWNDLSMHEIADHSHSFRHSPAEVQQRTDHVINRVADVLPSYI</sequence>
<dbReference type="NCBIfam" id="TIGR01484">
    <property type="entry name" value="HAD-SF-IIB"/>
    <property type="match status" value="1"/>
</dbReference>
<reference evidence="1 2" key="1">
    <citation type="submission" date="2021-01" db="EMBL/GenBank/DDBJ databases">
        <title>Identification and Characterization of Corynebacterium sp.</title>
        <authorList>
            <person name="Luo Q."/>
            <person name="Qu P."/>
            <person name="Chen Q."/>
        </authorList>
    </citation>
    <scope>NUCLEOTIDE SEQUENCE [LARGE SCALE GENOMIC DNA]</scope>
    <source>
        <strain evidence="1 2">MC-18</strain>
    </source>
</reference>
<dbReference type="GO" id="GO:0000287">
    <property type="term" value="F:magnesium ion binding"/>
    <property type="evidence" value="ECO:0007669"/>
    <property type="project" value="TreeGrafter"/>
</dbReference>